<dbReference type="EMBL" id="CP147251">
    <property type="protein sequence ID" value="WYJ77026.1"/>
    <property type="molecule type" value="Genomic_DNA"/>
</dbReference>
<evidence type="ECO:0000259" key="1">
    <source>
        <dbReference type="PROSITE" id="PS51186"/>
    </source>
</evidence>
<dbReference type="Pfam" id="PF00583">
    <property type="entry name" value="Acetyltransf_1"/>
    <property type="match status" value="1"/>
</dbReference>
<proteinExistence type="predicted"/>
<organism evidence="2 3">
    <name type="scientific">Candidatus Enterococcus lowellii</name>
    <dbReference type="NCBI Taxonomy" id="2230877"/>
    <lineage>
        <taxon>Bacteria</taxon>
        <taxon>Bacillati</taxon>
        <taxon>Bacillota</taxon>
        <taxon>Bacilli</taxon>
        <taxon>Lactobacillales</taxon>
        <taxon>Enterococcaceae</taxon>
        <taxon>Enterococcus</taxon>
    </lineage>
</organism>
<dbReference type="PROSITE" id="PS51186">
    <property type="entry name" value="GNAT"/>
    <property type="match status" value="1"/>
</dbReference>
<dbReference type="InterPro" id="IPR000182">
    <property type="entry name" value="GNAT_dom"/>
</dbReference>
<feature type="domain" description="N-acetyltransferase" evidence="1">
    <location>
        <begin position="1"/>
        <end position="150"/>
    </location>
</feature>
<protein>
    <recommendedName>
        <fullName evidence="1">N-acetyltransferase domain-containing protein</fullName>
    </recommendedName>
</protein>
<name>A0ABZ2SMI5_9ENTE</name>
<sequence>MQVIRYKEKYKQDFIDLNKRWIDKFFKIEPHDLEQLENVETYIEQGGMIFFAIEDDHVLSTCMVTELQPKVWEICKFATNEKFQGRGAGKIVFTEAINYVKEQGAKKIVIYSNKNLKTALHIYQLFGFNEVPVDIDDYERCDYQAELLLNE</sequence>
<evidence type="ECO:0000313" key="3">
    <source>
        <dbReference type="Proteomes" id="UP000664701"/>
    </source>
</evidence>
<dbReference type="InterPro" id="IPR016181">
    <property type="entry name" value="Acyl_CoA_acyltransferase"/>
</dbReference>
<dbReference type="Proteomes" id="UP000664701">
    <property type="component" value="Chromosome"/>
</dbReference>
<gene>
    <name evidence="2" type="ORF">DOK78_001664</name>
</gene>
<keyword evidence="3" id="KW-1185">Reference proteome</keyword>
<accession>A0ABZ2SMI5</accession>
<dbReference type="CDD" id="cd04301">
    <property type="entry name" value="NAT_SF"/>
    <property type="match status" value="1"/>
</dbReference>
<dbReference type="SUPFAM" id="SSF55729">
    <property type="entry name" value="Acyl-CoA N-acyltransferases (Nat)"/>
    <property type="match status" value="1"/>
</dbReference>
<dbReference type="Gene3D" id="3.40.630.30">
    <property type="match status" value="1"/>
</dbReference>
<evidence type="ECO:0000313" key="2">
    <source>
        <dbReference type="EMBL" id="WYJ77026.1"/>
    </source>
</evidence>
<reference evidence="2 3" key="1">
    <citation type="submission" date="2024-03" db="EMBL/GenBank/DDBJ databases">
        <title>The Genome Sequence of Enterococcus sp. DIV2402.</title>
        <authorList>
            <consortium name="The Broad Institute Genomics Platform"/>
            <consortium name="The Broad Institute Microbial Omics Core"/>
            <consortium name="The Broad Institute Genomic Center for Infectious Diseases"/>
            <person name="Earl A."/>
            <person name="Manson A."/>
            <person name="Gilmore M."/>
            <person name="Schwartman J."/>
            <person name="Shea T."/>
            <person name="Abouelleil A."/>
            <person name="Cao P."/>
            <person name="Chapman S."/>
            <person name="Cusick C."/>
            <person name="Young S."/>
            <person name="Neafsey D."/>
            <person name="Nusbaum C."/>
            <person name="Birren B."/>
        </authorList>
    </citation>
    <scope>NUCLEOTIDE SEQUENCE [LARGE SCALE GENOMIC DNA]</scope>
    <source>
        <strain evidence="2 3">DIV2402</strain>
    </source>
</reference>